<comment type="caution">
    <text evidence="1">The sequence shown here is derived from an EMBL/GenBank/DDBJ whole genome shotgun (WGS) entry which is preliminary data.</text>
</comment>
<dbReference type="HAMAP" id="MF_00582">
    <property type="entry name" value="UPF0215"/>
    <property type="match status" value="1"/>
</dbReference>
<dbReference type="PANTHER" id="PTHR39518:SF2">
    <property type="entry name" value="UPF0215 PROTEIN MJ1150"/>
    <property type="match status" value="1"/>
</dbReference>
<sequence length="194" mass="21233">MNLETLLKLNRVIRVIGFDDAPFERHSGEPVSIAGVVCGGTRFEGVVWGQVQPDGWDATDTLCHLLIGGKFLDQLHLVLIDGIGFGGFNLIDLPELASRLERPCVAVMRRPPNLSKIEQALRRLPDADKRLQILRRAGQIHAYPPFFFQVCGEEPLVIAHALERLTDCGKVPEALRLAHLIGAAVITGESGSQA</sequence>
<reference evidence="1 2" key="1">
    <citation type="journal article" date="2013" name="Front. Microbiol.">
        <title>Comparative genomic analyses of the cyanobacterium, Lyngbya aestuarii BL J, a powerful hydrogen producer.</title>
        <authorList>
            <person name="Kothari A."/>
            <person name="Vaughn M."/>
            <person name="Garcia-Pichel F."/>
        </authorList>
    </citation>
    <scope>NUCLEOTIDE SEQUENCE [LARGE SCALE GENOMIC DNA]</scope>
    <source>
        <strain evidence="1 2">BL J</strain>
    </source>
</reference>
<evidence type="ECO:0000313" key="1">
    <source>
        <dbReference type="EMBL" id="ERT09324.1"/>
    </source>
</evidence>
<evidence type="ECO:0000313" key="2">
    <source>
        <dbReference type="Proteomes" id="UP000017127"/>
    </source>
</evidence>
<protein>
    <submittedName>
        <fullName evidence="1">Uncharacterized protein</fullName>
    </submittedName>
</protein>
<accession>U7QMW6</accession>
<dbReference type="AlphaFoldDB" id="U7QMW6"/>
<dbReference type="PIRSF" id="PIRSF006380">
    <property type="entry name" value="UCP006380"/>
    <property type="match status" value="1"/>
</dbReference>
<dbReference type="Pfam" id="PF01949">
    <property type="entry name" value="Endo_dU"/>
    <property type="match status" value="1"/>
</dbReference>
<dbReference type="PANTHER" id="PTHR39518">
    <property type="entry name" value="UPF0215 PROTEIN MJ1150"/>
    <property type="match status" value="1"/>
</dbReference>
<dbReference type="RefSeq" id="WP_023064551.1">
    <property type="nucleotide sequence ID" value="NZ_AUZM01000004.1"/>
</dbReference>
<dbReference type="Proteomes" id="UP000017127">
    <property type="component" value="Unassembled WGS sequence"/>
</dbReference>
<dbReference type="PATRIC" id="fig|1348334.3.peg.614"/>
<dbReference type="OrthoDB" id="25804at2"/>
<dbReference type="InterPro" id="IPR002802">
    <property type="entry name" value="Endo_dU"/>
</dbReference>
<gene>
    <name evidence="1" type="ORF">M595_0626</name>
</gene>
<proteinExistence type="inferred from homology"/>
<dbReference type="Gene3D" id="3.30.2170.10">
    <property type="entry name" value="archaeoglobus fulgidus dsm 4304 superfamily"/>
    <property type="match status" value="1"/>
</dbReference>
<keyword evidence="2" id="KW-1185">Reference proteome</keyword>
<organism evidence="1 2">
    <name type="scientific">Lyngbya aestuarii BL J</name>
    <dbReference type="NCBI Taxonomy" id="1348334"/>
    <lineage>
        <taxon>Bacteria</taxon>
        <taxon>Bacillati</taxon>
        <taxon>Cyanobacteriota</taxon>
        <taxon>Cyanophyceae</taxon>
        <taxon>Oscillatoriophycideae</taxon>
        <taxon>Oscillatoriales</taxon>
        <taxon>Microcoleaceae</taxon>
        <taxon>Lyngbya</taxon>
    </lineage>
</organism>
<dbReference type="EMBL" id="AUZM01000004">
    <property type="protein sequence ID" value="ERT09324.1"/>
    <property type="molecule type" value="Genomic_DNA"/>
</dbReference>
<name>U7QMW6_9CYAN</name>